<dbReference type="AlphaFoldDB" id="A0A4Y2W9Q8"/>
<feature type="signal peptide" evidence="1">
    <location>
        <begin position="1"/>
        <end position="20"/>
    </location>
</feature>
<evidence type="ECO:0000313" key="3">
    <source>
        <dbReference type="Proteomes" id="UP000499080"/>
    </source>
</evidence>
<reference evidence="2 3" key="1">
    <citation type="journal article" date="2019" name="Sci. Rep.">
        <title>Orb-weaving spider Araneus ventricosus genome elucidates the spidroin gene catalogue.</title>
        <authorList>
            <person name="Kono N."/>
            <person name="Nakamura H."/>
            <person name="Ohtoshi R."/>
            <person name="Moran D.A.P."/>
            <person name="Shinohara A."/>
            <person name="Yoshida Y."/>
            <person name="Fujiwara M."/>
            <person name="Mori M."/>
            <person name="Tomita M."/>
            <person name="Arakawa K."/>
        </authorList>
    </citation>
    <scope>NUCLEOTIDE SEQUENCE [LARGE SCALE GENOMIC DNA]</scope>
</reference>
<dbReference type="OrthoDB" id="10468273at2759"/>
<comment type="caution">
    <text evidence="2">The sequence shown here is derived from an EMBL/GenBank/DDBJ whole genome shotgun (WGS) entry which is preliminary data.</text>
</comment>
<evidence type="ECO:0000256" key="1">
    <source>
        <dbReference type="SAM" id="SignalP"/>
    </source>
</evidence>
<gene>
    <name evidence="2" type="ORF">AVEN_211749_1</name>
</gene>
<organism evidence="2 3">
    <name type="scientific">Araneus ventricosus</name>
    <name type="common">Orbweaver spider</name>
    <name type="synonym">Epeira ventricosa</name>
    <dbReference type="NCBI Taxonomy" id="182803"/>
    <lineage>
        <taxon>Eukaryota</taxon>
        <taxon>Metazoa</taxon>
        <taxon>Ecdysozoa</taxon>
        <taxon>Arthropoda</taxon>
        <taxon>Chelicerata</taxon>
        <taxon>Arachnida</taxon>
        <taxon>Araneae</taxon>
        <taxon>Araneomorphae</taxon>
        <taxon>Entelegynae</taxon>
        <taxon>Araneoidea</taxon>
        <taxon>Araneidae</taxon>
        <taxon>Araneus</taxon>
    </lineage>
</organism>
<keyword evidence="3" id="KW-1185">Reference proteome</keyword>
<sequence length="93" mass="10584">MHFLTLVSLGVLFISGIASAQYNDILLGIVKMIMCDPDPKFKEMRDAMESCSTDQELSNYTKFFKYCGIELSSLDMAGMKNYYCNTSIEDIKR</sequence>
<feature type="non-terminal residue" evidence="2">
    <location>
        <position position="93"/>
    </location>
</feature>
<name>A0A4Y2W9Q8_ARAVE</name>
<keyword evidence="1" id="KW-0732">Signal</keyword>
<accession>A0A4Y2W9Q8</accession>
<feature type="chain" id="PRO_5021215368" evidence="1">
    <location>
        <begin position="21"/>
        <end position="93"/>
    </location>
</feature>
<proteinExistence type="predicted"/>
<evidence type="ECO:0000313" key="2">
    <source>
        <dbReference type="EMBL" id="GBO33631.1"/>
    </source>
</evidence>
<dbReference type="EMBL" id="BGPR01057278">
    <property type="protein sequence ID" value="GBO33631.1"/>
    <property type="molecule type" value="Genomic_DNA"/>
</dbReference>
<dbReference type="Proteomes" id="UP000499080">
    <property type="component" value="Unassembled WGS sequence"/>
</dbReference>
<protein>
    <submittedName>
        <fullName evidence="2">Uncharacterized protein</fullName>
    </submittedName>
</protein>